<gene>
    <name evidence="3" type="ORF">FRX48_07443</name>
</gene>
<feature type="compositionally biased region" description="Low complexity" evidence="1">
    <location>
        <begin position="106"/>
        <end position="115"/>
    </location>
</feature>
<accession>A0A5M8PI74</accession>
<dbReference type="Pfam" id="PF08729">
    <property type="entry name" value="HUN"/>
    <property type="match status" value="1"/>
</dbReference>
<reference evidence="3 4" key="1">
    <citation type="submission" date="2019-09" db="EMBL/GenBank/DDBJ databases">
        <title>The hologenome of the rock-dwelling lichen Lasallia pustulata.</title>
        <authorList>
            <person name="Greshake Tzovaras B."/>
            <person name="Segers F."/>
            <person name="Bicker A."/>
            <person name="Dal Grande F."/>
            <person name="Otte J."/>
            <person name="Hankeln T."/>
            <person name="Schmitt I."/>
            <person name="Ebersberger I."/>
        </authorList>
    </citation>
    <scope>NUCLEOTIDE SEQUENCE [LARGE SCALE GENOMIC DNA]</scope>
    <source>
        <strain evidence="3">A1-1</strain>
    </source>
</reference>
<evidence type="ECO:0000256" key="1">
    <source>
        <dbReference type="SAM" id="MobiDB-lite"/>
    </source>
</evidence>
<feature type="region of interest" description="Disordered" evidence="1">
    <location>
        <begin position="505"/>
        <end position="539"/>
    </location>
</feature>
<dbReference type="EMBL" id="VXIT01000012">
    <property type="protein sequence ID" value="KAA6409099.1"/>
    <property type="molecule type" value="Genomic_DNA"/>
</dbReference>
<feature type="region of interest" description="Disordered" evidence="1">
    <location>
        <begin position="350"/>
        <end position="397"/>
    </location>
</feature>
<organism evidence="3 4">
    <name type="scientific">Lasallia pustulata</name>
    <dbReference type="NCBI Taxonomy" id="136370"/>
    <lineage>
        <taxon>Eukaryota</taxon>
        <taxon>Fungi</taxon>
        <taxon>Dikarya</taxon>
        <taxon>Ascomycota</taxon>
        <taxon>Pezizomycotina</taxon>
        <taxon>Lecanoromycetes</taxon>
        <taxon>OSLEUM clade</taxon>
        <taxon>Umbilicariomycetidae</taxon>
        <taxon>Umbilicariales</taxon>
        <taxon>Umbilicariaceae</taxon>
        <taxon>Lasallia</taxon>
    </lineage>
</organism>
<feature type="region of interest" description="Disordered" evidence="1">
    <location>
        <begin position="566"/>
        <end position="621"/>
    </location>
</feature>
<feature type="compositionally biased region" description="Polar residues" evidence="1">
    <location>
        <begin position="69"/>
        <end position="80"/>
    </location>
</feature>
<feature type="region of interest" description="Disordered" evidence="1">
    <location>
        <begin position="1"/>
        <end position="174"/>
    </location>
</feature>
<feature type="compositionally biased region" description="Basic and acidic residues" evidence="1">
    <location>
        <begin position="570"/>
        <end position="583"/>
    </location>
</feature>
<proteinExistence type="predicted"/>
<feature type="compositionally biased region" description="Basic and acidic residues" evidence="1">
    <location>
        <begin position="530"/>
        <end position="539"/>
    </location>
</feature>
<feature type="compositionally biased region" description="Low complexity" evidence="1">
    <location>
        <begin position="608"/>
        <end position="618"/>
    </location>
</feature>
<comment type="caution">
    <text evidence="3">The sequence shown here is derived from an EMBL/GenBank/DDBJ whole genome shotgun (WGS) entry which is preliminary data.</text>
</comment>
<dbReference type="AlphaFoldDB" id="A0A5M8PI74"/>
<feature type="compositionally biased region" description="Pro residues" evidence="1">
    <location>
        <begin position="234"/>
        <end position="252"/>
    </location>
</feature>
<name>A0A5M8PI74_9LECA</name>
<dbReference type="InterPro" id="IPR014840">
    <property type="entry name" value="HRD"/>
</dbReference>
<feature type="compositionally biased region" description="Low complexity" evidence="1">
    <location>
        <begin position="19"/>
        <end position="29"/>
    </location>
</feature>
<feature type="compositionally biased region" description="Low complexity" evidence="1">
    <location>
        <begin position="130"/>
        <end position="143"/>
    </location>
</feature>
<evidence type="ECO:0000259" key="2">
    <source>
        <dbReference type="Pfam" id="PF08729"/>
    </source>
</evidence>
<dbReference type="Proteomes" id="UP000324767">
    <property type="component" value="Unassembled WGS sequence"/>
</dbReference>
<feature type="region of interest" description="Disordered" evidence="1">
    <location>
        <begin position="187"/>
        <end position="336"/>
    </location>
</feature>
<feature type="domain" description="Hpc2-related" evidence="2">
    <location>
        <begin position="528"/>
        <end position="567"/>
    </location>
</feature>
<evidence type="ECO:0000313" key="4">
    <source>
        <dbReference type="Proteomes" id="UP000324767"/>
    </source>
</evidence>
<sequence length="654" mass="66891">MSTAVALGGRDEGEGGGASYSSSPELSSPPKSPDSPTTGASPAPALGRTNHAISHSHPSHLANNVGGAKSSSAGTNTTAPATRLAKDAAPTTTAAAKKPRKKKDGAANNNNSNHAISPDARESKPRKRAPAASATVSSSSSTASKKKQKAEAPSDSKPPVASAPRQTKIPHLVASLQASFQLGVPATAASHQNGNNEAIPAPTPHLAFLGPGQQIPRSSGQNFDPVRSSTMEPPSVPHNPFSPPLASTPPKPANRASASPSIASLIDPPSAPLLQSRPFSQESKPGHDNKVPIAASPSKPYLASPVSLHVQPAPVSASPDDAISCIPNNSNHATSDMDIDTDLVCLPTNKAPATTKKSTTGTSTGPPSSAPSPKPSRQEKTPLPLPPGNGLLSSALFGGPASDSAELDKTAPTVILHVPLNGENNRYVNFARMAEERYGFNALHPRLAAQRERLARVAAAGAAIENASKQGGASTGSAMSGDEMSVDLSDNEGEAADSNVEMGGVMGANGGSDAPDGKEVKKAAPRKRRMKEDEYDKGDPFVDDTELAWEEQAAASKDGFFVYSGPLVPEGEKPTVERADGTVKRGRGRGRGGTARAGGSTRGGATAGGPAAMRGAAAVRKPRVTKAARALMEQEKVEREKMAVLAAKPSTYPG</sequence>
<dbReference type="OrthoDB" id="5576775at2759"/>
<feature type="compositionally biased region" description="Polar residues" evidence="1">
    <location>
        <begin position="215"/>
        <end position="232"/>
    </location>
</feature>
<evidence type="ECO:0000313" key="3">
    <source>
        <dbReference type="EMBL" id="KAA6409099.1"/>
    </source>
</evidence>
<protein>
    <recommendedName>
        <fullName evidence="2">Hpc2-related domain-containing protein</fullName>
    </recommendedName>
</protein>
<feature type="compositionally biased region" description="Low complexity" evidence="1">
    <location>
        <begin position="350"/>
        <end position="367"/>
    </location>
</feature>
<feature type="compositionally biased region" description="Gly residues" evidence="1">
    <location>
        <begin position="591"/>
        <end position="607"/>
    </location>
</feature>
<feature type="compositionally biased region" description="Low complexity" evidence="1">
    <location>
        <begin position="87"/>
        <end position="96"/>
    </location>
</feature>